<name>A0A1G9GJ37_9ACTN</name>
<dbReference type="AlphaFoldDB" id="A0A1G9GJ37"/>
<sequence>MEEPLAAQLEWWGNPNLCLTFGVLVTVEESNSELTAHGALAEQVLADPEAVEVWEMLVEGSPYFHLVFEECSVFEVVVARTGVVGGFSLTEHVLKSRL</sequence>
<protein>
    <submittedName>
        <fullName evidence="1">Uncharacterized protein</fullName>
    </submittedName>
</protein>
<keyword evidence="2" id="KW-1185">Reference proteome</keyword>
<evidence type="ECO:0000313" key="2">
    <source>
        <dbReference type="Proteomes" id="UP000198662"/>
    </source>
</evidence>
<dbReference type="OrthoDB" id="3382315at2"/>
<evidence type="ECO:0000313" key="1">
    <source>
        <dbReference type="EMBL" id="SDL00687.1"/>
    </source>
</evidence>
<dbReference type="RefSeq" id="WP_091047977.1">
    <property type="nucleotide sequence ID" value="NZ_FNGF01000003.1"/>
</dbReference>
<dbReference type="Proteomes" id="UP000198662">
    <property type="component" value="Unassembled WGS sequence"/>
</dbReference>
<reference evidence="2" key="1">
    <citation type="submission" date="2016-10" db="EMBL/GenBank/DDBJ databases">
        <authorList>
            <person name="Varghese N."/>
            <person name="Submissions S."/>
        </authorList>
    </citation>
    <scope>NUCLEOTIDE SEQUENCE [LARGE SCALE GENOMIC DNA]</scope>
    <source>
        <strain evidence="2">CGMCC 4.3147</strain>
    </source>
</reference>
<accession>A0A1G9GJ37</accession>
<proteinExistence type="predicted"/>
<dbReference type="EMBL" id="FNGF01000003">
    <property type="protein sequence ID" value="SDL00687.1"/>
    <property type="molecule type" value="Genomic_DNA"/>
</dbReference>
<gene>
    <name evidence="1" type="ORF">SAMN05216298_2238</name>
</gene>
<organism evidence="1 2">
    <name type="scientific">Glycomyces sambucus</name>
    <dbReference type="NCBI Taxonomy" id="380244"/>
    <lineage>
        <taxon>Bacteria</taxon>
        <taxon>Bacillati</taxon>
        <taxon>Actinomycetota</taxon>
        <taxon>Actinomycetes</taxon>
        <taxon>Glycomycetales</taxon>
        <taxon>Glycomycetaceae</taxon>
        <taxon>Glycomyces</taxon>
    </lineage>
</organism>